<evidence type="ECO:0000313" key="2">
    <source>
        <dbReference type="Proteomes" id="UP000663042"/>
    </source>
</evidence>
<reference evidence="1 2" key="1">
    <citation type="submission" date="2020-10" db="EMBL/GenBank/DDBJ databases">
        <title>Novel bacteriophages targeting Providencia spp. as potential agents for phage therapy.</title>
        <authorList>
            <person name="Rakov C."/>
            <person name="Alkalay-Oren S."/>
            <person name="Coppenhagen-Glazer S."/>
            <person name="Hazan R."/>
        </authorList>
    </citation>
    <scope>NUCLEOTIDE SEQUENCE [LARGE SCALE GENOMIC DNA]</scope>
</reference>
<dbReference type="KEGG" id="vg:65132446"/>
<organism evidence="1 2">
    <name type="scientific">Providencia phage PSTCR5</name>
    <dbReference type="NCBI Taxonomy" id="2783547"/>
    <lineage>
        <taxon>Viruses</taxon>
        <taxon>Duplodnaviria</taxon>
        <taxon>Heunggongvirae</taxon>
        <taxon>Uroviricota</taxon>
        <taxon>Caudoviricetes</taxon>
        <taxon>Demerecviridae</taxon>
        <taxon>Priunavirus</taxon>
        <taxon>Priunavirus PSTCR5</taxon>
    </lineage>
</organism>
<dbReference type="EMBL" id="MW057857">
    <property type="protein sequence ID" value="QPB12230.1"/>
    <property type="molecule type" value="Genomic_DNA"/>
</dbReference>
<proteinExistence type="predicted"/>
<sequence>MDYIITILQTEKFEQVQIMLDGDETTPADVQNMLADDLGINIDDQALFDLIIREECVGTHTATNSLVNITMLEV</sequence>
<name>A0A873WHV8_9CAUD</name>
<dbReference type="Proteomes" id="UP000663042">
    <property type="component" value="Segment"/>
</dbReference>
<keyword evidence="2" id="KW-1185">Reference proteome</keyword>
<dbReference type="RefSeq" id="YP_010114017.1">
    <property type="nucleotide sequence ID" value="NC_055910.1"/>
</dbReference>
<accession>A0A873WHV8</accession>
<evidence type="ECO:0000313" key="1">
    <source>
        <dbReference type="EMBL" id="QPB12230.1"/>
    </source>
</evidence>
<dbReference type="GeneID" id="65132446"/>
<protein>
    <submittedName>
        <fullName evidence="1">Uncharacterized protein</fullName>
    </submittedName>
</protein>